<keyword evidence="1" id="KW-0812">Transmembrane</keyword>
<evidence type="ECO:0000313" key="3">
    <source>
        <dbReference type="Proteomes" id="UP000215005"/>
    </source>
</evidence>
<keyword evidence="3" id="KW-1185">Reference proteome</keyword>
<evidence type="ECO:0000256" key="1">
    <source>
        <dbReference type="SAM" id="Phobius"/>
    </source>
</evidence>
<dbReference type="OrthoDB" id="4889053at2"/>
<dbReference type="RefSeq" id="WP_017619272.1">
    <property type="nucleotide sequence ID" value="NZ_ANBG01000232.1"/>
</dbReference>
<sequence>MYLGFWYVALGAVLGVDFTGATSLEACAAEARDGAGRVADQAVLNTFLTCTNRMEREIILWMVGIGPVWACLTAVIYAVYPVILRRKLHPVRIPADSGVRAARQEADVGADGTPTHVRLLTTPGTAGGARVFGAFGRYRLAVDTSLLAPRADGNGLDERSLAMIRHEVAHLRNRDVDITYLTMSS</sequence>
<keyword evidence="1" id="KW-0472">Membrane</keyword>
<proteinExistence type="predicted"/>
<dbReference type="Proteomes" id="UP000215005">
    <property type="component" value="Chromosome"/>
</dbReference>
<reference evidence="2 3" key="1">
    <citation type="submission" date="2017-08" db="EMBL/GenBank/DDBJ databases">
        <title>The complete genome sequence of Nocardiopsis gilva YIM 90087.</title>
        <authorList>
            <person name="Yin M."/>
            <person name="Tang S."/>
        </authorList>
    </citation>
    <scope>NUCLEOTIDE SEQUENCE [LARGE SCALE GENOMIC DNA]</scope>
    <source>
        <strain evidence="2 3">YIM 90087</strain>
    </source>
</reference>
<evidence type="ECO:0008006" key="4">
    <source>
        <dbReference type="Google" id="ProtNLM"/>
    </source>
</evidence>
<dbReference type="KEGG" id="ngv:CDO52_19725"/>
<feature type="transmembrane region" description="Helical" evidence="1">
    <location>
        <begin position="58"/>
        <end position="80"/>
    </location>
</feature>
<organism evidence="2 3">
    <name type="scientific">Nocardiopsis gilva YIM 90087</name>
    <dbReference type="NCBI Taxonomy" id="1235441"/>
    <lineage>
        <taxon>Bacteria</taxon>
        <taxon>Bacillati</taxon>
        <taxon>Actinomycetota</taxon>
        <taxon>Actinomycetes</taxon>
        <taxon>Streptosporangiales</taxon>
        <taxon>Nocardiopsidaceae</taxon>
        <taxon>Nocardiopsis</taxon>
    </lineage>
</organism>
<keyword evidence="1" id="KW-1133">Transmembrane helix</keyword>
<protein>
    <recommendedName>
        <fullName evidence="4">Peptidase M48 domain-containing protein</fullName>
    </recommendedName>
</protein>
<dbReference type="EMBL" id="CP022753">
    <property type="protein sequence ID" value="ASU84733.1"/>
    <property type="molecule type" value="Genomic_DNA"/>
</dbReference>
<accession>A0A223S9F8</accession>
<evidence type="ECO:0000313" key="2">
    <source>
        <dbReference type="EMBL" id="ASU84733.1"/>
    </source>
</evidence>
<dbReference type="AlphaFoldDB" id="A0A223S9F8"/>
<name>A0A223S9F8_9ACTN</name>
<gene>
    <name evidence="2" type="ORF">CDO52_19725</name>
</gene>